<protein>
    <submittedName>
        <fullName evidence="1">Uncharacterized protein</fullName>
    </submittedName>
</protein>
<feature type="non-terminal residue" evidence="1">
    <location>
        <position position="38"/>
    </location>
</feature>
<evidence type="ECO:0000313" key="1">
    <source>
        <dbReference type="EMBL" id="CAA9418447.1"/>
    </source>
</evidence>
<sequence>VPQWPRSFGTRKGQCRVSTAAFPSFETRTQQCPVPTDM</sequence>
<accession>A0A6J4PPP2</accession>
<dbReference type="AlphaFoldDB" id="A0A6J4PPP2"/>
<reference evidence="1" key="1">
    <citation type="submission" date="2020-02" db="EMBL/GenBank/DDBJ databases">
        <authorList>
            <person name="Meier V. D."/>
        </authorList>
    </citation>
    <scope>NUCLEOTIDE SEQUENCE</scope>
    <source>
        <strain evidence="1">AVDCRST_MAG84</strain>
    </source>
</reference>
<gene>
    <name evidence="1" type="ORF">AVDCRST_MAG84-7000</name>
</gene>
<name>A0A6J4PPP2_9CYAN</name>
<dbReference type="EMBL" id="CADCTZ010001795">
    <property type="protein sequence ID" value="CAA9418447.1"/>
    <property type="molecule type" value="Genomic_DNA"/>
</dbReference>
<proteinExistence type="predicted"/>
<organism evidence="1">
    <name type="scientific">uncultured Microcoleus sp</name>
    <dbReference type="NCBI Taxonomy" id="259945"/>
    <lineage>
        <taxon>Bacteria</taxon>
        <taxon>Bacillati</taxon>
        <taxon>Cyanobacteriota</taxon>
        <taxon>Cyanophyceae</taxon>
        <taxon>Oscillatoriophycideae</taxon>
        <taxon>Oscillatoriales</taxon>
        <taxon>Microcoleaceae</taxon>
        <taxon>Microcoleus</taxon>
        <taxon>environmental samples</taxon>
    </lineage>
</organism>
<feature type="non-terminal residue" evidence="1">
    <location>
        <position position="1"/>
    </location>
</feature>